<organism evidence="3">
    <name type="scientific">marine metagenome</name>
    <dbReference type="NCBI Taxonomy" id="408172"/>
    <lineage>
        <taxon>unclassified sequences</taxon>
        <taxon>metagenomes</taxon>
        <taxon>ecological metagenomes</taxon>
    </lineage>
</organism>
<feature type="domain" description="Phosphotyrosine protein phosphatase I" evidence="2">
    <location>
        <begin position="6"/>
        <end position="122"/>
    </location>
</feature>
<dbReference type="PANTHER" id="PTHR43428:SF1">
    <property type="entry name" value="ARSENATE REDUCTASE"/>
    <property type="match status" value="1"/>
</dbReference>
<dbReference type="SUPFAM" id="SSF52788">
    <property type="entry name" value="Phosphotyrosine protein phosphatases I"/>
    <property type="match status" value="1"/>
</dbReference>
<evidence type="ECO:0000256" key="1">
    <source>
        <dbReference type="ARBA" id="ARBA00022849"/>
    </source>
</evidence>
<gene>
    <name evidence="3" type="ORF">METZ01_LOCUS131136</name>
</gene>
<dbReference type="CDD" id="cd16345">
    <property type="entry name" value="LMWP_ArsC"/>
    <property type="match status" value="1"/>
</dbReference>
<sequence length="151" mass="16470">MISTSYHVLFLCTGNSAGSFPRGEIHPAALNLLRGLDHPIDHLRSKSWDEFAGPSAPQIDFIFTLCDNAADEPCPIWPGKPTTVRWGLPDPAAVDGSDDDIAQTFSFTYHLLSNQISTFIQLAIDSFDKAELLSQLVVIDPSIARSTQDAV</sequence>
<evidence type="ECO:0000313" key="3">
    <source>
        <dbReference type="EMBL" id="SVA78282.1"/>
    </source>
</evidence>
<evidence type="ECO:0000259" key="2">
    <source>
        <dbReference type="SMART" id="SM00226"/>
    </source>
</evidence>
<dbReference type="AlphaFoldDB" id="A0A381YNT4"/>
<dbReference type="Gene3D" id="3.40.50.2300">
    <property type="match status" value="1"/>
</dbReference>
<dbReference type="InterPro" id="IPR023485">
    <property type="entry name" value="Ptyr_pPase"/>
</dbReference>
<dbReference type="SMART" id="SM00226">
    <property type="entry name" value="LMWPc"/>
    <property type="match status" value="1"/>
</dbReference>
<dbReference type="PANTHER" id="PTHR43428">
    <property type="entry name" value="ARSENATE REDUCTASE"/>
    <property type="match status" value="1"/>
</dbReference>
<proteinExistence type="predicted"/>
<name>A0A381YNT4_9ZZZZ</name>
<protein>
    <recommendedName>
        <fullName evidence="2">Phosphotyrosine protein phosphatase I domain-containing protein</fullName>
    </recommendedName>
</protein>
<keyword evidence="1" id="KW-0059">Arsenical resistance</keyword>
<dbReference type="EMBL" id="UINC01018602">
    <property type="protein sequence ID" value="SVA78282.1"/>
    <property type="molecule type" value="Genomic_DNA"/>
</dbReference>
<dbReference type="InterPro" id="IPR036196">
    <property type="entry name" value="Ptyr_pPase_sf"/>
</dbReference>
<accession>A0A381YNT4</accession>
<reference evidence="3" key="1">
    <citation type="submission" date="2018-05" db="EMBL/GenBank/DDBJ databases">
        <authorList>
            <person name="Lanie J.A."/>
            <person name="Ng W.-L."/>
            <person name="Kazmierczak K.M."/>
            <person name="Andrzejewski T.M."/>
            <person name="Davidsen T.M."/>
            <person name="Wayne K.J."/>
            <person name="Tettelin H."/>
            <person name="Glass J.I."/>
            <person name="Rusch D."/>
            <person name="Podicherti R."/>
            <person name="Tsui H.-C.T."/>
            <person name="Winkler M.E."/>
        </authorList>
    </citation>
    <scope>NUCLEOTIDE SEQUENCE</scope>
</reference>
<dbReference type="GO" id="GO:0046685">
    <property type="term" value="P:response to arsenic-containing substance"/>
    <property type="evidence" value="ECO:0007669"/>
    <property type="project" value="UniProtKB-KW"/>
</dbReference>